<keyword evidence="1" id="KW-1133">Transmembrane helix</keyword>
<gene>
    <name evidence="2" type="ORF">P154DRAFT_110421</name>
</gene>
<name>A0A6A5WSC6_9PLEO</name>
<sequence length="280" mass="30190">MSRDAHGASRAYICSFTVVSSRFFSSEMGRSLFLRVRQRALKIPQLSPTSDVSVNRATPVACVAFAILASLLFWSWKFGENEVMAQVVKRSAVGLSGTPRTVSRMLKLPRASAPPKSLTLNSIECLGRHALGTRLITQPQTPSSALEHTAPTICGTDPHLPPPACPSRVALTSLDSHVESKIHGYPPLPPPSLCLRCTELADATQLPHSGIPVVLKRGSARREDLPPLAHWQRPCPATTTFCACAIPRFEVAIRTYPGAQLGRSGRRAMIAVAIGTSRIA</sequence>
<reference evidence="2" key="1">
    <citation type="journal article" date="2020" name="Stud. Mycol.">
        <title>101 Dothideomycetes genomes: a test case for predicting lifestyles and emergence of pathogens.</title>
        <authorList>
            <person name="Haridas S."/>
            <person name="Albert R."/>
            <person name="Binder M."/>
            <person name="Bloem J."/>
            <person name="Labutti K."/>
            <person name="Salamov A."/>
            <person name="Andreopoulos B."/>
            <person name="Baker S."/>
            <person name="Barry K."/>
            <person name="Bills G."/>
            <person name="Bluhm B."/>
            <person name="Cannon C."/>
            <person name="Castanera R."/>
            <person name="Culley D."/>
            <person name="Daum C."/>
            <person name="Ezra D."/>
            <person name="Gonzalez J."/>
            <person name="Henrissat B."/>
            <person name="Kuo A."/>
            <person name="Liang C."/>
            <person name="Lipzen A."/>
            <person name="Lutzoni F."/>
            <person name="Magnuson J."/>
            <person name="Mondo S."/>
            <person name="Nolan M."/>
            <person name="Ohm R."/>
            <person name="Pangilinan J."/>
            <person name="Park H.-J."/>
            <person name="Ramirez L."/>
            <person name="Alfaro M."/>
            <person name="Sun H."/>
            <person name="Tritt A."/>
            <person name="Yoshinaga Y."/>
            <person name="Zwiers L.-H."/>
            <person name="Turgeon B."/>
            <person name="Goodwin S."/>
            <person name="Spatafora J."/>
            <person name="Crous P."/>
            <person name="Grigoriev I."/>
        </authorList>
    </citation>
    <scope>NUCLEOTIDE SEQUENCE</scope>
    <source>
        <strain evidence="2">CBS 123094</strain>
    </source>
</reference>
<dbReference type="EMBL" id="ML977574">
    <property type="protein sequence ID" value="KAF2003091.1"/>
    <property type="molecule type" value="Genomic_DNA"/>
</dbReference>
<organism evidence="2 3">
    <name type="scientific">Amniculicola lignicola CBS 123094</name>
    <dbReference type="NCBI Taxonomy" id="1392246"/>
    <lineage>
        <taxon>Eukaryota</taxon>
        <taxon>Fungi</taxon>
        <taxon>Dikarya</taxon>
        <taxon>Ascomycota</taxon>
        <taxon>Pezizomycotina</taxon>
        <taxon>Dothideomycetes</taxon>
        <taxon>Pleosporomycetidae</taxon>
        <taxon>Pleosporales</taxon>
        <taxon>Amniculicolaceae</taxon>
        <taxon>Amniculicola</taxon>
    </lineage>
</organism>
<accession>A0A6A5WSC6</accession>
<keyword evidence="1" id="KW-0472">Membrane</keyword>
<evidence type="ECO:0000313" key="2">
    <source>
        <dbReference type="EMBL" id="KAF2003091.1"/>
    </source>
</evidence>
<keyword evidence="1" id="KW-0812">Transmembrane</keyword>
<evidence type="ECO:0000256" key="1">
    <source>
        <dbReference type="SAM" id="Phobius"/>
    </source>
</evidence>
<evidence type="ECO:0000313" key="3">
    <source>
        <dbReference type="Proteomes" id="UP000799779"/>
    </source>
</evidence>
<feature type="transmembrane region" description="Helical" evidence="1">
    <location>
        <begin position="57"/>
        <end position="76"/>
    </location>
</feature>
<proteinExistence type="predicted"/>
<protein>
    <submittedName>
        <fullName evidence="2">Uncharacterized protein</fullName>
    </submittedName>
</protein>
<keyword evidence="3" id="KW-1185">Reference proteome</keyword>
<dbReference type="Proteomes" id="UP000799779">
    <property type="component" value="Unassembled WGS sequence"/>
</dbReference>
<dbReference type="AlphaFoldDB" id="A0A6A5WSC6"/>